<keyword evidence="2" id="KW-1185">Reference proteome</keyword>
<dbReference type="RefSeq" id="WP_189604170.1">
    <property type="nucleotide sequence ID" value="NZ_BMXB01000004.1"/>
</dbReference>
<dbReference type="InterPro" id="IPR025348">
    <property type="entry name" value="DUF4252"/>
</dbReference>
<evidence type="ECO:0008006" key="3">
    <source>
        <dbReference type="Google" id="ProtNLM"/>
    </source>
</evidence>
<sequence>MKRFKILLALGALAFYSCDNETTLQEYYVENQGNKQFLALDVPSSLLTGSGSRLDTEQKATLETIKKVNLMAFPMNDENKASYEQEKEKLTAILQNDKYNTLIKYGGGSRKAELYYLGEEDAIDEFVVFGSDEEKGFAVARVLGEDMKPEALIKLLKSFQEGDIDIQGLQSLTSFKD</sequence>
<reference evidence="1" key="1">
    <citation type="journal article" date="2014" name="Int. J. Syst. Evol. Microbiol.">
        <title>Complete genome sequence of Corynebacterium casei LMG S-19264T (=DSM 44701T), isolated from a smear-ripened cheese.</title>
        <authorList>
            <consortium name="US DOE Joint Genome Institute (JGI-PGF)"/>
            <person name="Walter F."/>
            <person name="Albersmeier A."/>
            <person name="Kalinowski J."/>
            <person name="Ruckert C."/>
        </authorList>
    </citation>
    <scope>NUCLEOTIDE SEQUENCE</scope>
    <source>
        <strain evidence="1">KCTC 12719</strain>
    </source>
</reference>
<evidence type="ECO:0000313" key="2">
    <source>
        <dbReference type="Proteomes" id="UP000610456"/>
    </source>
</evidence>
<comment type="caution">
    <text evidence="1">The sequence shown here is derived from an EMBL/GenBank/DDBJ whole genome shotgun (WGS) entry which is preliminary data.</text>
</comment>
<name>A0A918SEJ6_9FLAO</name>
<dbReference type="PROSITE" id="PS51257">
    <property type="entry name" value="PROKAR_LIPOPROTEIN"/>
    <property type="match status" value="1"/>
</dbReference>
<gene>
    <name evidence="1" type="ORF">GCM10007103_15680</name>
</gene>
<dbReference type="EMBL" id="BMXB01000004">
    <property type="protein sequence ID" value="GHA35001.1"/>
    <property type="molecule type" value="Genomic_DNA"/>
</dbReference>
<dbReference type="Proteomes" id="UP000610456">
    <property type="component" value="Unassembled WGS sequence"/>
</dbReference>
<evidence type="ECO:0000313" key="1">
    <source>
        <dbReference type="EMBL" id="GHA35001.1"/>
    </source>
</evidence>
<organism evidence="1 2">
    <name type="scientific">Salinimicrobium marinum</name>
    <dbReference type="NCBI Taxonomy" id="680283"/>
    <lineage>
        <taxon>Bacteria</taxon>
        <taxon>Pseudomonadati</taxon>
        <taxon>Bacteroidota</taxon>
        <taxon>Flavobacteriia</taxon>
        <taxon>Flavobacteriales</taxon>
        <taxon>Flavobacteriaceae</taxon>
        <taxon>Salinimicrobium</taxon>
    </lineage>
</organism>
<dbReference type="AlphaFoldDB" id="A0A918SEJ6"/>
<reference evidence="1" key="2">
    <citation type="submission" date="2020-09" db="EMBL/GenBank/DDBJ databases">
        <authorList>
            <person name="Sun Q."/>
            <person name="Kim S."/>
        </authorList>
    </citation>
    <scope>NUCLEOTIDE SEQUENCE</scope>
    <source>
        <strain evidence="1">KCTC 12719</strain>
    </source>
</reference>
<dbReference type="Pfam" id="PF14060">
    <property type="entry name" value="DUF4252"/>
    <property type="match status" value="1"/>
</dbReference>
<protein>
    <recommendedName>
        <fullName evidence="3">DUF4252 domain-containing protein</fullName>
    </recommendedName>
</protein>
<accession>A0A918SEJ6</accession>
<proteinExistence type="predicted"/>